<protein>
    <submittedName>
        <fullName evidence="2">Uncharacterized protein LOC111285464</fullName>
    </submittedName>
</protein>
<dbReference type="KEGG" id="dzi:111285464"/>
<keyword evidence="1" id="KW-1185">Reference proteome</keyword>
<dbReference type="AlphaFoldDB" id="A0A6P5XR44"/>
<gene>
    <name evidence="2" type="primary">LOC111285464</name>
</gene>
<name>A0A6P5XR44_DURZI</name>
<dbReference type="Proteomes" id="UP000515121">
    <property type="component" value="Unplaced"/>
</dbReference>
<proteinExistence type="predicted"/>
<reference evidence="2" key="1">
    <citation type="submission" date="2025-08" db="UniProtKB">
        <authorList>
            <consortium name="RefSeq"/>
        </authorList>
    </citation>
    <scope>IDENTIFICATION</scope>
    <source>
        <tissue evidence="2">Fruit stalk</tissue>
    </source>
</reference>
<dbReference type="GeneID" id="111285464"/>
<accession>A0A6P5XR44</accession>
<organism evidence="1 2">
    <name type="scientific">Durio zibethinus</name>
    <name type="common">Durian</name>
    <dbReference type="NCBI Taxonomy" id="66656"/>
    <lineage>
        <taxon>Eukaryota</taxon>
        <taxon>Viridiplantae</taxon>
        <taxon>Streptophyta</taxon>
        <taxon>Embryophyta</taxon>
        <taxon>Tracheophyta</taxon>
        <taxon>Spermatophyta</taxon>
        <taxon>Magnoliopsida</taxon>
        <taxon>eudicotyledons</taxon>
        <taxon>Gunneridae</taxon>
        <taxon>Pentapetalae</taxon>
        <taxon>rosids</taxon>
        <taxon>malvids</taxon>
        <taxon>Malvales</taxon>
        <taxon>Malvaceae</taxon>
        <taxon>Helicteroideae</taxon>
        <taxon>Durio</taxon>
    </lineage>
</organism>
<dbReference type="OrthoDB" id="26525at2759"/>
<evidence type="ECO:0000313" key="1">
    <source>
        <dbReference type="Proteomes" id="UP000515121"/>
    </source>
</evidence>
<dbReference type="RefSeq" id="XP_022730675.1">
    <property type="nucleotide sequence ID" value="XM_022874940.1"/>
</dbReference>
<evidence type="ECO:0000313" key="2">
    <source>
        <dbReference type="RefSeq" id="XP_022730675.1"/>
    </source>
</evidence>
<sequence length="109" mass="11857">MGELPNALGGVRSTSAHLDLINPAVCKPQARDHDDFMLRALTAVFGIDQTDGRTNKKARQVVQKLGLVDQPGEDEQDSTTNFDLLGGGWLEDKAPVEEVLGVGRLMEDR</sequence>